<accession>B3PJ76</accession>
<dbReference type="STRING" id="498211.CJA_2188"/>
<dbReference type="KEGG" id="cja:CJA_2188"/>
<dbReference type="Pfam" id="PF10675">
    <property type="entry name" value="DUF2489"/>
    <property type="match status" value="1"/>
</dbReference>
<name>B3PJ76_CELJU</name>
<dbReference type="InterPro" id="IPR019617">
    <property type="entry name" value="DUF2489"/>
</dbReference>
<proteinExistence type="predicted"/>
<organism evidence="2 3">
    <name type="scientific">Cellvibrio japonicus (strain Ueda107)</name>
    <name type="common">Pseudomonas fluorescens subsp. cellulosa</name>
    <dbReference type="NCBI Taxonomy" id="498211"/>
    <lineage>
        <taxon>Bacteria</taxon>
        <taxon>Pseudomonadati</taxon>
        <taxon>Pseudomonadota</taxon>
        <taxon>Gammaproteobacteria</taxon>
        <taxon>Cellvibrionales</taxon>
        <taxon>Cellvibrionaceae</taxon>
        <taxon>Cellvibrio</taxon>
    </lineage>
</organism>
<dbReference type="RefSeq" id="WP_012487788.1">
    <property type="nucleotide sequence ID" value="NC_010995.1"/>
</dbReference>
<dbReference type="AlphaFoldDB" id="B3PJ76"/>
<gene>
    <name evidence="2" type="ordered locus">CJA_2188</name>
</gene>
<dbReference type="Proteomes" id="UP000001036">
    <property type="component" value="Chromosome"/>
</dbReference>
<evidence type="ECO:0000313" key="2">
    <source>
        <dbReference type="EMBL" id="ACE85581.1"/>
    </source>
</evidence>
<feature type="domain" description="DUF2489" evidence="1">
    <location>
        <begin position="19"/>
        <end position="150"/>
    </location>
</feature>
<dbReference type="eggNOG" id="ENOG5031V0H">
    <property type="taxonomic scope" value="Bacteria"/>
</dbReference>
<keyword evidence="3" id="KW-1185">Reference proteome</keyword>
<evidence type="ECO:0000313" key="3">
    <source>
        <dbReference type="Proteomes" id="UP000001036"/>
    </source>
</evidence>
<dbReference type="EMBL" id="CP000934">
    <property type="protein sequence ID" value="ACE85581.1"/>
    <property type="molecule type" value="Genomic_DNA"/>
</dbReference>
<protein>
    <recommendedName>
        <fullName evidence="1">DUF2489 domain-containing protein</fullName>
    </recommendedName>
</protein>
<sequence>MLTLLVVVGGLIVLVLSAIAARLVYRVYMLKRERERKLQEQQDANALALYEQRQRINKSIQILAQALYQEELTLTEASIRISHLLDQLDVDAGVKNEFSAFYQLRERAEHIPILAEWKKLSSKEQRVFDKERFQHETAFYDFVMDAAKRILGRQF</sequence>
<reference evidence="2 3" key="1">
    <citation type="journal article" date="2008" name="J. Bacteriol.">
        <title>Insights into plant cell wall degradation from the genome sequence of the soil bacterium Cellvibrio japonicus.</title>
        <authorList>
            <person name="Deboy R.T."/>
            <person name="Mongodin E.F."/>
            <person name="Fouts D.E."/>
            <person name="Tailford L.E."/>
            <person name="Khouri H."/>
            <person name="Emerson J.B."/>
            <person name="Mohamoud Y."/>
            <person name="Watkins K."/>
            <person name="Henrissat B."/>
            <person name="Gilbert H.J."/>
            <person name="Nelson K.E."/>
        </authorList>
    </citation>
    <scope>NUCLEOTIDE SEQUENCE [LARGE SCALE GENOMIC DNA]</scope>
    <source>
        <strain evidence="2 3">Ueda107</strain>
    </source>
</reference>
<dbReference type="HOGENOM" id="CLU_136762_2_0_6"/>
<evidence type="ECO:0000259" key="1">
    <source>
        <dbReference type="Pfam" id="PF10675"/>
    </source>
</evidence>